<feature type="transmembrane region" description="Helical" evidence="7">
    <location>
        <begin position="167"/>
        <end position="187"/>
    </location>
</feature>
<feature type="transmembrane region" description="Helical" evidence="7">
    <location>
        <begin position="64"/>
        <end position="83"/>
    </location>
</feature>
<dbReference type="PROSITE" id="PS00211">
    <property type="entry name" value="ABC_TRANSPORTER_1"/>
    <property type="match status" value="1"/>
</dbReference>
<dbReference type="PANTHER" id="PTHR24221:SF261">
    <property type="entry name" value="GLUTATHIONE_L-CYSTEINE TRANSPORT SYSTEM ATP-BINDING_PERMEASE PROTEIN CYDD"/>
    <property type="match status" value="1"/>
</dbReference>
<keyword evidence="3" id="KW-0547">Nucleotide-binding</keyword>
<dbReference type="NCBIfam" id="TIGR02857">
    <property type="entry name" value="CydD"/>
    <property type="match status" value="1"/>
</dbReference>
<keyword evidence="5 7" id="KW-1133">Transmembrane helix</keyword>
<reference evidence="10 11" key="1">
    <citation type="submission" date="2016-08" db="EMBL/GenBank/DDBJ databases">
        <title>Draft genome sequence of Candidatus Piscirickettsia litoralis, from seawater.</title>
        <authorList>
            <person name="Wan X."/>
            <person name="Lee A.J."/>
            <person name="Hou S."/>
            <person name="Donachie S.P."/>
        </authorList>
    </citation>
    <scope>NUCLEOTIDE SEQUENCE [LARGE SCALE GENOMIC DNA]</scope>
    <source>
        <strain evidence="10 11">Y2</strain>
    </source>
</reference>
<dbReference type="SUPFAM" id="SSF52540">
    <property type="entry name" value="P-loop containing nucleoside triphosphate hydrolases"/>
    <property type="match status" value="1"/>
</dbReference>
<evidence type="ECO:0000256" key="7">
    <source>
        <dbReference type="SAM" id="Phobius"/>
    </source>
</evidence>
<feature type="transmembrane region" description="Helical" evidence="7">
    <location>
        <begin position="144"/>
        <end position="161"/>
    </location>
</feature>
<dbReference type="RefSeq" id="WP_069312100.1">
    <property type="nucleotide sequence ID" value="NZ_MDTU01000001.1"/>
</dbReference>
<comment type="caution">
    <text evidence="10">The sequence shown here is derived from an EMBL/GenBank/DDBJ whole genome shotgun (WGS) entry which is preliminary data.</text>
</comment>
<keyword evidence="2 7" id="KW-0812">Transmembrane</keyword>
<feature type="domain" description="ABC transporter" evidence="8">
    <location>
        <begin position="354"/>
        <end position="588"/>
    </location>
</feature>
<dbReference type="Gene3D" id="1.20.1560.10">
    <property type="entry name" value="ABC transporter type 1, transmembrane domain"/>
    <property type="match status" value="1"/>
</dbReference>
<dbReference type="SUPFAM" id="SSF90123">
    <property type="entry name" value="ABC transporter transmembrane region"/>
    <property type="match status" value="1"/>
</dbReference>
<dbReference type="EMBL" id="MDTU01000001">
    <property type="protein sequence ID" value="ODN42303.1"/>
    <property type="molecule type" value="Genomic_DNA"/>
</dbReference>
<keyword evidence="11" id="KW-1185">Reference proteome</keyword>
<evidence type="ECO:0000256" key="2">
    <source>
        <dbReference type="ARBA" id="ARBA00022692"/>
    </source>
</evidence>
<evidence type="ECO:0000259" key="8">
    <source>
        <dbReference type="PROSITE" id="PS50893"/>
    </source>
</evidence>
<name>A0ABX3A1H9_9GAMM</name>
<dbReference type="InterPro" id="IPR011527">
    <property type="entry name" value="ABC1_TM_dom"/>
</dbReference>
<dbReference type="Gene3D" id="3.40.50.300">
    <property type="entry name" value="P-loop containing nucleotide triphosphate hydrolases"/>
    <property type="match status" value="1"/>
</dbReference>
<dbReference type="PROSITE" id="PS50929">
    <property type="entry name" value="ABC_TM1F"/>
    <property type="match status" value="1"/>
</dbReference>
<dbReference type="PROSITE" id="PS50893">
    <property type="entry name" value="ABC_TRANSPORTER_2"/>
    <property type="match status" value="1"/>
</dbReference>
<organism evidence="10 11">
    <name type="scientific">Piscirickettsia litoralis</name>
    <dbReference type="NCBI Taxonomy" id="1891921"/>
    <lineage>
        <taxon>Bacteria</taxon>
        <taxon>Pseudomonadati</taxon>
        <taxon>Pseudomonadota</taxon>
        <taxon>Gammaproteobacteria</taxon>
        <taxon>Thiotrichales</taxon>
        <taxon>Piscirickettsiaceae</taxon>
        <taxon>Piscirickettsia</taxon>
    </lineage>
</organism>
<protein>
    <submittedName>
        <fullName evidence="10">Thiol reductant ABC exporter subunit CydD</fullName>
    </submittedName>
</protein>
<dbReference type="InterPro" id="IPR003593">
    <property type="entry name" value="AAA+_ATPase"/>
</dbReference>
<evidence type="ECO:0000259" key="9">
    <source>
        <dbReference type="PROSITE" id="PS50929"/>
    </source>
</evidence>
<dbReference type="Proteomes" id="UP000094329">
    <property type="component" value="Unassembled WGS sequence"/>
</dbReference>
<dbReference type="Pfam" id="PF00664">
    <property type="entry name" value="ABC_membrane"/>
    <property type="match status" value="1"/>
</dbReference>
<dbReference type="InterPro" id="IPR014216">
    <property type="entry name" value="ABC_transptr_CydD"/>
</dbReference>
<evidence type="ECO:0000313" key="11">
    <source>
        <dbReference type="Proteomes" id="UP000094329"/>
    </source>
</evidence>
<accession>A0ABX3A1H9</accession>
<sequence length="588" mass="64627">MSQHPPKPLKPSRWLMQYAKRSRGPLLGTVGFGLLGAILLILQAYCIAHLISGAFLSHLSFAELSPYLWGILVLITVRTLLLYGQRRVSFAIGAKVRTVLRERLFQQMLDLGPQHGQRTGALSSALVDQVEAVQDFYQDYLPQMYLAVLVPVMILIAVFPVSWIAGAIFLVTAPLIPLFMALVGMGASSAHQKHLQTLARMSSQFLDILQGISTLKLFNRSKVQEENVRAASEEYRVRTMSVLKIAFMSSGVLELFASGAIALVAIYLGVSLLQYIGIPAHGITLEIALFILLLAPEFYAPLRTLGTHYHARSKAVGAAEELMKLFALKPQALNIKAGQALNIDKSQKNKKFDIAFKNICFNYEDGLPVLNEVSMEFKAFTHTAVVGASGAGKTTLLQLLLGFIQPVSGEILINGQVLSSLNTSEWRKQLSWVGQNPRLFHGSVLDNIRLARPEATEQEVLVAAKAAFVNEFVNDLPQGFNTPLGELGVGLSGGQIQRIALARAYLKDSPILLLDEPMASLDSENEKKVLEALAELAKGRTVIHLTHRLVQAKGMDIIYVLDQGHCVESGDFESLMKEKSHFYRMAAL</sequence>
<keyword evidence="6 7" id="KW-0472">Membrane</keyword>
<comment type="subcellular location">
    <subcellularLocation>
        <location evidence="1">Cell membrane</location>
        <topology evidence="1">Multi-pass membrane protein</topology>
    </subcellularLocation>
</comment>
<evidence type="ECO:0000256" key="6">
    <source>
        <dbReference type="ARBA" id="ARBA00023136"/>
    </source>
</evidence>
<feature type="domain" description="ABC transmembrane type-1" evidence="9">
    <location>
        <begin position="27"/>
        <end position="314"/>
    </location>
</feature>
<feature type="transmembrane region" description="Helical" evidence="7">
    <location>
        <begin position="245"/>
        <end position="270"/>
    </location>
</feature>
<evidence type="ECO:0000256" key="3">
    <source>
        <dbReference type="ARBA" id="ARBA00022741"/>
    </source>
</evidence>
<feature type="transmembrane region" description="Helical" evidence="7">
    <location>
        <begin position="276"/>
        <end position="295"/>
    </location>
</feature>
<keyword evidence="4" id="KW-0067">ATP-binding</keyword>
<evidence type="ECO:0000313" key="10">
    <source>
        <dbReference type="EMBL" id="ODN42303.1"/>
    </source>
</evidence>
<dbReference type="InterPro" id="IPR017871">
    <property type="entry name" value="ABC_transporter-like_CS"/>
</dbReference>
<dbReference type="InterPro" id="IPR027417">
    <property type="entry name" value="P-loop_NTPase"/>
</dbReference>
<feature type="transmembrane region" description="Helical" evidence="7">
    <location>
        <begin position="26"/>
        <end position="52"/>
    </location>
</feature>
<evidence type="ECO:0000256" key="1">
    <source>
        <dbReference type="ARBA" id="ARBA00004651"/>
    </source>
</evidence>
<dbReference type="InterPro" id="IPR036640">
    <property type="entry name" value="ABC1_TM_sf"/>
</dbReference>
<dbReference type="PANTHER" id="PTHR24221">
    <property type="entry name" value="ATP-BINDING CASSETTE SUB-FAMILY B"/>
    <property type="match status" value="1"/>
</dbReference>
<evidence type="ECO:0000256" key="4">
    <source>
        <dbReference type="ARBA" id="ARBA00022840"/>
    </source>
</evidence>
<dbReference type="Pfam" id="PF00005">
    <property type="entry name" value="ABC_tran"/>
    <property type="match status" value="1"/>
</dbReference>
<gene>
    <name evidence="10" type="ORF">BGC07_04350</name>
</gene>
<proteinExistence type="predicted"/>
<dbReference type="InterPro" id="IPR039421">
    <property type="entry name" value="Type_1_exporter"/>
</dbReference>
<dbReference type="CDD" id="cd18584">
    <property type="entry name" value="ABC_6TM_AarD_CydD"/>
    <property type="match status" value="1"/>
</dbReference>
<dbReference type="InterPro" id="IPR003439">
    <property type="entry name" value="ABC_transporter-like_ATP-bd"/>
</dbReference>
<evidence type="ECO:0000256" key="5">
    <source>
        <dbReference type="ARBA" id="ARBA00022989"/>
    </source>
</evidence>
<dbReference type="SMART" id="SM00382">
    <property type="entry name" value="AAA"/>
    <property type="match status" value="1"/>
</dbReference>